<dbReference type="EMBL" id="CP001619">
    <property type="protein sequence ID" value="ACT94036.1"/>
    <property type="molecule type" value="Genomic_DNA"/>
</dbReference>
<dbReference type="OrthoDB" id="122670at2"/>
<accession>C6W4D5</accession>
<dbReference type="eggNOG" id="ENOG5030WSI">
    <property type="taxonomic scope" value="Bacteria"/>
</dbReference>
<evidence type="ECO:0000313" key="1">
    <source>
        <dbReference type="EMBL" id="ACT94036.1"/>
    </source>
</evidence>
<reference evidence="1 2" key="1">
    <citation type="journal article" date="2009" name="Stand. Genomic Sci.">
        <title>Complete genome sequence of Dyadobacter fermentans type strain (NS114).</title>
        <authorList>
            <person name="Lang E."/>
            <person name="Lapidus A."/>
            <person name="Chertkov O."/>
            <person name="Brettin T."/>
            <person name="Detter J.C."/>
            <person name="Han C."/>
            <person name="Copeland A."/>
            <person name="Glavina Del Rio T."/>
            <person name="Nolan M."/>
            <person name="Chen F."/>
            <person name="Lucas S."/>
            <person name="Tice H."/>
            <person name="Cheng J.F."/>
            <person name="Land M."/>
            <person name="Hauser L."/>
            <person name="Chang Y.J."/>
            <person name="Jeffries C.D."/>
            <person name="Kopitz M."/>
            <person name="Bruce D."/>
            <person name="Goodwin L."/>
            <person name="Pitluck S."/>
            <person name="Ovchinnikova G."/>
            <person name="Pati A."/>
            <person name="Ivanova N."/>
            <person name="Mavrommatis K."/>
            <person name="Chen A."/>
            <person name="Palaniappan K."/>
            <person name="Chain P."/>
            <person name="Bristow J."/>
            <person name="Eisen J.A."/>
            <person name="Markowitz V."/>
            <person name="Hugenholtz P."/>
            <person name="Goker M."/>
            <person name="Rohde M."/>
            <person name="Kyrpides N.C."/>
            <person name="Klenk H.P."/>
        </authorList>
    </citation>
    <scope>NUCLEOTIDE SEQUENCE [LARGE SCALE GENOMIC DNA]</scope>
    <source>
        <strain evidence="2">ATCC 700827 / DSM 18053 / CIP 107007 / KCTC 52180 / NS114</strain>
    </source>
</reference>
<dbReference type="Proteomes" id="UP000002011">
    <property type="component" value="Chromosome"/>
</dbReference>
<evidence type="ECO:0000313" key="2">
    <source>
        <dbReference type="Proteomes" id="UP000002011"/>
    </source>
</evidence>
<name>C6W4D5_DYAFD</name>
<dbReference type="STRING" id="471854.Dfer_2821"/>
<dbReference type="KEGG" id="dfe:Dfer_2821"/>
<dbReference type="Pfam" id="PF13711">
    <property type="entry name" value="DUF4160"/>
    <property type="match status" value="1"/>
</dbReference>
<sequence>MPTVLYVNGYRFFFWMNEHEPIHIHVEKGKCHARIVLVPDIVVSYNHGFKRNEMRTIMDIIICNYEKIIQSWHNAFNK</sequence>
<dbReference type="InterPro" id="IPR025427">
    <property type="entry name" value="DUF4160"/>
</dbReference>
<dbReference type="HOGENOM" id="CLU_162083_4_1_10"/>
<proteinExistence type="predicted"/>
<evidence type="ECO:0008006" key="3">
    <source>
        <dbReference type="Google" id="ProtNLM"/>
    </source>
</evidence>
<gene>
    <name evidence="1" type="ordered locus">Dfer_2821</name>
</gene>
<organism evidence="1 2">
    <name type="scientific">Dyadobacter fermentans (strain ATCC 700827 / DSM 18053 / CIP 107007 / KCTC 52180 / NS114)</name>
    <dbReference type="NCBI Taxonomy" id="471854"/>
    <lineage>
        <taxon>Bacteria</taxon>
        <taxon>Pseudomonadati</taxon>
        <taxon>Bacteroidota</taxon>
        <taxon>Cytophagia</taxon>
        <taxon>Cytophagales</taxon>
        <taxon>Spirosomataceae</taxon>
        <taxon>Dyadobacter</taxon>
    </lineage>
</organism>
<protein>
    <recommendedName>
        <fullName evidence="3">DUF4160 domain-containing protein</fullName>
    </recommendedName>
</protein>
<dbReference type="AlphaFoldDB" id="C6W4D5"/>
<keyword evidence="2" id="KW-1185">Reference proteome</keyword>